<feature type="coiled-coil region" evidence="1">
    <location>
        <begin position="711"/>
        <end position="738"/>
    </location>
</feature>
<dbReference type="Proteomes" id="UP000050792">
    <property type="component" value="Unassembled WGS sequence"/>
</dbReference>
<feature type="compositionally biased region" description="Polar residues" evidence="2">
    <location>
        <begin position="1"/>
        <end position="10"/>
    </location>
</feature>
<dbReference type="AlphaFoldDB" id="A0AA85EY27"/>
<protein>
    <submittedName>
        <fullName evidence="4">Uncharacterized protein</fullName>
    </submittedName>
</protein>
<evidence type="ECO:0000256" key="1">
    <source>
        <dbReference type="SAM" id="Coils"/>
    </source>
</evidence>
<proteinExistence type="predicted"/>
<keyword evidence="1" id="KW-0175">Coiled coil</keyword>
<sequence length="740" mass="87522">MHISSESSKPLNGENGPSHLNHSENYLLTNNTILHDNDVFENQTDSEGESRLKNIFKADDLRSDAEASAKPKCSSKARIFLPRDLTLESKLMCTNASDDFSNQSKQQPCVLGCNLCNSEETRSSFHKQNNEWSYTHGNQKSDHFRQQDQTNKSDLLHKQINELTERESYKIKWIEKRNEYESEIKELKKAKEKATRQSIKYEEQITELKTKLSSKQEQIHNLLIELEQSNQRLNVIETQFNAYRSQTCQNEENYQRLSREFVIMKQCKEQAELNAKNCENNRLLYEKRMKELDDNYEQSKQRYYDDIQGLMDQLDIERSRADELLQKIEHNRRRNEEQLKTIEQTQQKKLDTLLEDGQKELRTQLAKANEQIKEQQITIFNQELKISAMDSDKNELIKISQKSTDEQLDLREQIRLIENLLTVKDQDISMLQFECRLYADKLKQTELEKIHFIEKERLIKQRYQNKAKRAWEQCQTIRTRLSRRLVNLRYNRDLLSKHLKKQYEQMNRLNNLFWETGWAYVQSQNCLQNINRQEKVYVDKEIQTILITNKIKQPHMTIDQIVQTDATQPDNDAKDDTVISCAITWISNDLDNLTRKLEELLKYQGKENFNNQELDNEEFHIGFSERVSLISVILELKCKVNWLRTCFTQLTGYTFRKNSELSNKNDLTKLKDIKKNFESSTRNLKLLLSQMETDALEDELSCVGQLAQTTANQLKLSHSRLEENLDSIRTDLIRLKAECH</sequence>
<reference evidence="4" key="2">
    <citation type="submission" date="2023-11" db="UniProtKB">
        <authorList>
            <consortium name="WormBaseParasite"/>
        </authorList>
    </citation>
    <scope>IDENTIFICATION</scope>
</reference>
<name>A0AA85EY27_9TREM</name>
<accession>A0AA85EY27</accession>
<organism evidence="3 4">
    <name type="scientific">Schistosoma rodhaini</name>
    <dbReference type="NCBI Taxonomy" id="6188"/>
    <lineage>
        <taxon>Eukaryota</taxon>
        <taxon>Metazoa</taxon>
        <taxon>Spiralia</taxon>
        <taxon>Lophotrochozoa</taxon>
        <taxon>Platyhelminthes</taxon>
        <taxon>Trematoda</taxon>
        <taxon>Digenea</taxon>
        <taxon>Strigeidida</taxon>
        <taxon>Schistosomatoidea</taxon>
        <taxon>Schistosomatidae</taxon>
        <taxon>Schistosoma</taxon>
    </lineage>
</organism>
<keyword evidence="3" id="KW-1185">Reference proteome</keyword>
<dbReference type="WBParaSite" id="SRDH1_29010.1">
    <property type="protein sequence ID" value="SRDH1_29010.1"/>
    <property type="gene ID" value="SRDH1_29010"/>
</dbReference>
<evidence type="ECO:0000256" key="2">
    <source>
        <dbReference type="SAM" id="MobiDB-lite"/>
    </source>
</evidence>
<evidence type="ECO:0000313" key="3">
    <source>
        <dbReference type="Proteomes" id="UP000050792"/>
    </source>
</evidence>
<reference evidence="3" key="1">
    <citation type="submission" date="2022-06" db="EMBL/GenBank/DDBJ databases">
        <authorList>
            <person name="Berger JAMES D."/>
            <person name="Berger JAMES D."/>
        </authorList>
    </citation>
    <scope>NUCLEOTIDE SEQUENCE [LARGE SCALE GENOMIC DNA]</scope>
</reference>
<feature type="coiled-coil region" evidence="1">
    <location>
        <begin position="170"/>
        <end position="385"/>
    </location>
</feature>
<evidence type="ECO:0000313" key="4">
    <source>
        <dbReference type="WBParaSite" id="SRDH1_29010.1"/>
    </source>
</evidence>
<feature type="region of interest" description="Disordered" evidence="2">
    <location>
        <begin position="1"/>
        <end position="23"/>
    </location>
</feature>